<proteinExistence type="predicted"/>
<dbReference type="EnsemblMetazoa" id="G9838.1">
    <property type="protein sequence ID" value="G9838.1:cds"/>
    <property type="gene ID" value="G9838"/>
</dbReference>
<organism evidence="2 3">
    <name type="scientific">Magallana gigas</name>
    <name type="common">Pacific oyster</name>
    <name type="synonym">Crassostrea gigas</name>
    <dbReference type="NCBI Taxonomy" id="29159"/>
    <lineage>
        <taxon>Eukaryota</taxon>
        <taxon>Metazoa</taxon>
        <taxon>Spiralia</taxon>
        <taxon>Lophotrochozoa</taxon>
        <taxon>Mollusca</taxon>
        <taxon>Bivalvia</taxon>
        <taxon>Autobranchia</taxon>
        <taxon>Pteriomorphia</taxon>
        <taxon>Ostreida</taxon>
        <taxon>Ostreoidea</taxon>
        <taxon>Ostreidae</taxon>
        <taxon>Magallana</taxon>
    </lineage>
</organism>
<evidence type="ECO:0000313" key="2">
    <source>
        <dbReference type="EnsemblMetazoa" id="G9838.1:cds"/>
    </source>
</evidence>
<reference evidence="2" key="1">
    <citation type="submission" date="2022-08" db="UniProtKB">
        <authorList>
            <consortium name="EnsemblMetazoa"/>
        </authorList>
    </citation>
    <scope>IDENTIFICATION</scope>
    <source>
        <strain evidence="2">05x7-T-G4-1.051#20</strain>
    </source>
</reference>
<feature type="signal peptide" evidence="1">
    <location>
        <begin position="1"/>
        <end position="25"/>
    </location>
</feature>
<name>A0A8W8P3J9_MAGGI</name>
<sequence length="138" mass="14681">MGVRCSWVWLAQITKLLVKVSGSLGENHSQGLSPNVNSHAIPPLEAQMGSQSMGQGAVDTGDPLLNASFPRVANAVIPVRMASSNMGRVVQLRMVLLARDTVKDSIHGWDSQTTGILETVGQATFRTAMLGHVNGMSE</sequence>
<accession>A0A8W8P3J9</accession>
<evidence type="ECO:0000256" key="1">
    <source>
        <dbReference type="SAM" id="SignalP"/>
    </source>
</evidence>
<evidence type="ECO:0000313" key="3">
    <source>
        <dbReference type="Proteomes" id="UP000005408"/>
    </source>
</evidence>
<keyword evidence="3" id="KW-1185">Reference proteome</keyword>
<feature type="chain" id="PRO_5036495755" evidence="1">
    <location>
        <begin position="26"/>
        <end position="138"/>
    </location>
</feature>
<protein>
    <submittedName>
        <fullName evidence="2">Uncharacterized protein</fullName>
    </submittedName>
</protein>
<dbReference type="Proteomes" id="UP000005408">
    <property type="component" value="Unassembled WGS sequence"/>
</dbReference>
<dbReference type="AlphaFoldDB" id="A0A8W8P3J9"/>
<keyword evidence="1" id="KW-0732">Signal</keyword>